<dbReference type="InterPro" id="IPR036412">
    <property type="entry name" value="HAD-like_sf"/>
</dbReference>
<name>A0A501WQG4_9GAMM</name>
<dbReference type="NCBIfam" id="TIGR00099">
    <property type="entry name" value="Cof-subfamily"/>
    <property type="match status" value="1"/>
</dbReference>
<evidence type="ECO:0000313" key="2">
    <source>
        <dbReference type="Proteomes" id="UP000315901"/>
    </source>
</evidence>
<dbReference type="PROSITE" id="PS01228">
    <property type="entry name" value="COF_1"/>
    <property type="match status" value="1"/>
</dbReference>
<dbReference type="PANTHER" id="PTHR10000:SF8">
    <property type="entry name" value="HAD SUPERFAMILY HYDROLASE-LIKE, TYPE 3"/>
    <property type="match status" value="1"/>
</dbReference>
<organism evidence="1 2">
    <name type="scientific">Maribrevibacterium harenarium</name>
    <dbReference type="NCBI Taxonomy" id="2589817"/>
    <lineage>
        <taxon>Bacteria</taxon>
        <taxon>Pseudomonadati</taxon>
        <taxon>Pseudomonadota</taxon>
        <taxon>Gammaproteobacteria</taxon>
        <taxon>Oceanospirillales</taxon>
        <taxon>Oceanospirillaceae</taxon>
        <taxon>Maribrevibacterium</taxon>
    </lineage>
</organism>
<dbReference type="RefSeq" id="WP_140589080.1">
    <property type="nucleotide sequence ID" value="NZ_VFRR01000019.1"/>
</dbReference>
<dbReference type="NCBIfam" id="TIGR01484">
    <property type="entry name" value="HAD-SF-IIB"/>
    <property type="match status" value="1"/>
</dbReference>
<sequence length="273" mass="30525">MELVVFDLDGTLLNKQQRLSPFTIEVLKALDERGIHYTVATGRTHLAAQSCIADHDFPNWLICKNGVEWWHPQEKYYRHQGILTPAEIDSTLAAFTEADVTPFVFCLDQHGQQTAYYSRLVNSQAEHIYAELKAHPELKLAPLSALPEQAQIINLSALGPKPALDHIVSHCHSLPHLSAYSGGGIYHPDIYWLDIHHRQACKGSSIQQLQQELGASNIIVFGDGDNDLPMFKIAHEAYAMANADDHVKQASHDIIGHHDEDGVAKFLVQRFSL</sequence>
<dbReference type="AlphaFoldDB" id="A0A501WQG4"/>
<dbReference type="InterPro" id="IPR023214">
    <property type="entry name" value="HAD_sf"/>
</dbReference>
<dbReference type="Gene3D" id="3.40.50.1000">
    <property type="entry name" value="HAD superfamily/HAD-like"/>
    <property type="match status" value="1"/>
</dbReference>
<protein>
    <submittedName>
        <fullName evidence="1">HAD family hydrolase</fullName>
    </submittedName>
</protein>
<evidence type="ECO:0000313" key="1">
    <source>
        <dbReference type="EMBL" id="TPE50575.1"/>
    </source>
</evidence>
<gene>
    <name evidence="1" type="ORF">FJM67_10465</name>
</gene>
<dbReference type="Proteomes" id="UP000315901">
    <property type="component" value="Unassembled WGS sequence"/>
</dbReference>
<dbReference type="Pfam" id="PF08282">
    <property type="entry name" value="Hydrolase_3"/>
    <property type="match status" value="1"/>
</dbReference>
<dbReference type="SUPFAM" id="SSF56784">
    <property type="entry name" value="HAD-like"/>
    <property type="match status" value="1"/>
</dbReference>
<dbReference type="GO" id="GO:0005829">
    <property type="term" value="C:cytosol"/>
    <property type="evidence" value="ECO:0007669"/>
    <property type="project" value="TreeGrafter"/>
</dbReference>
<comment type="caution">
    <text evidence="1">The sequence shown here is derived from an EMBL/GenBank/DDBJ whole genome shotgun (WGS) entry which is preliminary data.</text>
</comment>
<accession>A0A501WQG4</accession>
<dbReference type="PANTHER" id="PTHR10000">
    <property type="entry name" value="PHOSPHOSERINE PHOSPHATASE"/>
    <property type="match status" value="1"/>
</dbReference>
<dbReference type="Gene3D" id="3.30.1240.10">
    <property type="match status" value="1"/>
</dbReference>
<dbReference type="OrthoDB" id="5498330at2"/>
<keyword evidence="1" id="KW-0378">Hydrolase</keyword>
<dbReference type="GO" id="GO:0000287">
    <property type="term" value="F:magnesium ion binding"/>
    <property type="evidence" value="ECO:0007669"/>
    <property type="project" value="UniProtKB-ARBA"/>
</dbReference>
<dbReference type="InterPro" id="IPR000150">
    <property type="entry name" value="Cof"/>
</dbReference>
<proteinExistence type="predicted"/>
<dbReference type="InterPro" id="IPR006379">
    <property type="entry name" value="HAD-SF_hydro_IIB"/>
</dbReference>
<dbReference type="GO" id="GO:0016791">
    <property type="term" value="F:phosphatase activity"/>
    <property type="evidence" value="ECO:0007669"/>
    <property type="project" value="TreeGrafter"/>
</dbReference>
<keyword evidence="2" id="KW-1185">Reference proteome</keyword>
<dbReference type="EMBL" id="VFRR01000019">
    <property type="protein sequence ID" value="TPE50575.1"/>
    <property type="molecule type" value="Genomic_DNA"/>
</dbReference>
<reference evidence="1 2" key="1">
    <citation type="submission" date="2019-06" db="EMBL/GenBank/DDBJ databases">
        <title>A novel bacterium of genus Marinomonas, isolated from coastal sand.</title>
        <authorList>
            <person name="Huang H."/>
            <person name="Mo K."/>
            <person name="Hu Y."/>
        </authorList>
    </citation>
    <scope>NUCLEOTIDE SEQUENCE [LARGE SCALE GENOMIC DNA]</scope>
    <source>
        <strain evidence="1 2">HB171799</strain>
    </source>
</reference>